<dbReference type="RefSeq" id="WP_127197719.1">
    <property type="nucleotide sequence ID" value="NZ_RZNX01000001.1"/>
</dbReference>
<dbReference type="EMBL" id="RZNX01000001">
    <property type="protein sequence ID" value="RUT36023.1"/>
    <property type="molecule type" value="Genomic_DNA"/>
</dbReference>
<dbReference type="AlphaFoldDB" id="A0A3S1DCW0"/>
<comment type="caution">
    <text evidence="1">The sequence shown here is derived from an EMBL/GenBank/DDBJ whole genome shotgun (WGS) entry which is preliminary data.</text>
</comment>
<protein>
    <submittedName>
        <fullName evidence="1">NAD/NADP transhydrogenase alpha subunit</fullName>
    </submittedName>
</protein>
<dbReference type="Proteomes" id="UP000272464">
    <property type="component" value="Unassembled WGS sequence"/>
</dbReference>
<gene>
    <name evidence="1" type="ORF">EJP77_03225</name>
</gene>
<proteinExistence type="predicted"/>
<evidence type="ECO:0000313" key="1">
    <source>
        <dbReference type="EMBL" id="RUT36023.1"/>
    </source>
</evidence>
<dbReference type="OrthoDB" id="2382038at2"/>
<name>A0A3S1DCW0_9BACL</name>
<keyword evidence="2" id="KW-1185">Reference proteome</keyword>
<evidence type="ECO:0000313" key="2">
    <source>
        <dbReference type="Proteomes" id="UP000272464"/>
    </source>
</evidence>
<organism evidence="1 2">
    <name type="scientific">Paenibacillus zeisoli</name>
    <dbReference type="NCBI Taxonomy" id="2496267"/>
    <lineage>
        <taxon>Bacteria</taxon>
        <taxon>Bacillati</taxon>
        <taxon>Bacillota</taxon>
        <taxon>Bacilli</taxon>
        <taxon>Bacillales</taxon>
        <taxon>Paenibacillaceae</taxon>
        <taxon>Paenibacillus</taxon>
    </lineage>
</organism>
<accession>A0A3S1DCW0</accession>
<sequence>MRCISVYTDNFELFSDMFEQVIEINLNENDERELEGITISDSGEVPEHYLERMAKKPEVVVMKDKNRGITILQHGKVFEILIPSDESEAVTAG</sequence>
<reference evidence="1 2" key="1">
    <citation type="submission" date="2018-12" db="EMBL/GenBank/DDBJ databases">
        <authorList>
            <person name="Sun L."/>
            <person name="Chen Z."/>
        </authorList>
    </citation>
    <scope>NUCLEOTIDE SEQUENCE [LARGE SCALE GENOMIC DNA]</scope>
    <source>
        <strain evidence="1 2">3-5-3</strain>
    </source>
</reference>